<name>A0ABV6VWA6_9ACTN</name>
<dbReference type="Pfam" id="PF13480">
    <property type="entry name" value="Acetyltransf_6"/>
    <property type="match status" value="1"/>
</dbReference>
<keyword evidence="3" id="KW-1185">Reference proteome</keyword>
<dbReference type="Gene3D" id="3.40.630.30">
    <property type="match status" value="1"/>
</dbReference>
<dbReference type="RefSeq" id="WP_380536932.1">
    <property type="nucleotide sequence ID" value="NZ_JBHFAB010000010.1"/>
</dbReference>
<dbReference type="InterPro" id="IPR038740">
    <property type="entry name" value="BioF2-like_GNAT_dom"/>
</dbReference>
<proteinExistence type="predicted"/>
<evidence type="ECO:0000313" key="2">
    <source>
        <dbReference type="EMBL" id="MFC1418059.1"/>
    </source>
</evidence>
<protein>
    <submittedName>
        <fullName evidence="2">GNAT family N-acetyltransferase</fullName>
    </submittedName>
</protein>
<accession>A0ABV6VWA6</accession>
<dbReference type="Proteomes" id="UP001592531">
    <property type="component" value="Unassembled WGS sequence"/>
</dbReference>
<sequence>MDVELLPASALGEAEAARWRRALAEGGRPVHPVLSPDFATAVGRVRPEARIAVLRDGDLHGWLAFEPRGRRGVVGEVIGKGFTDVGGLPIEPGLPVPDCHQLLRACGLAVWRLVQADPGAGPLTGPPPPGTRLLGHAPNPVIDLSAGYQAHLAHLRRHAPASLRTVRKHERRLARDDDAPVRYVFEERDPRLLEVMLHWKNAQYRASGWTDPLAAARGADLARSLAELRSPGCTGAVSVLYLGDEPAAVALTLRSQNTMACCVTGYNQRHAAHSPGTVLLGRIIESAADLGIATVDLGEGDQEYKQALMTSQLALPHGLLWRPGITAMACLARDSAGSAARDFITSRPRLRSGTRATLRRYGALRGCC</sequence>
<gene>
    <name evidence="2" type="ORF">ACEZDE_15610</name>
</gene>
<evidence type="ECO:0000313" key="3">
    <source>
        <dbReference type="Proteomes" id="UP001592531"/>
    </source>
</evidence>
<organism evidence="2 3">
    <name type="scientific">Streptacidiphilus cavernicola</name>
    <dbReference type="NCBI Taxonomy" id="3342716"/>
    <lineage>
        <taxon>Bacteria</taxon>
        <taxon>Bacillati</taxon>
        <taxon>Actinomycetota</taxon>
        <taxon>Actinomycetes</taxon>
        <taxon>Kitasatosporales</taxon>
        <taxon>Streptomycetaceae</taxon>
        <taxon>Streptacidiphilus</taxon>
    </lineage>
</organism>
<dbReference type="InterPro" id="IPR016181">
    <property type="entry name" value="Acyl_CoA_acyltransferase"/>
</dbReference>
<dbReference type="SUPFAM" id="SSF55729">
    <property type="entry name" value="Acyl-CoA N-acyltransferases (Nat)"/>
    <property type="match status" value="1"/>
</dbReference>
<feature type="domain" description="BioF2-like acetyltransferase" evidence="1">
    <location>
        <begin position="164"/>
        <end position="306"/>
    </location>
</feature>
<comment type="caution">
    <text evidence="2">The sequence shown here is derived from an EMBL/GenBank/DDBJ whole genome shotgun (WGS) entry which is preliminary data.</text>
</comment>
<dbReference type="EMBL" id="JBHFAB010000010">
    <property type="protein sequence ID" value="MFC1418059.1"/>
    <property type="molecule type" value="Genomic_DNA"/>
</dbReference>
<evidence type="ECO:0000259" key="1">
    <source>
        <dbReference type="Pfam" id="PF13480"/>
    </source>
</evidence>
<reference evidence="2 3" key="1">
    <citation type="submission" date="2024-09" db="EMBL/GenBank/DDBJ databases">
        <authorList>
            <person name="Lee S.D."/>
        </authorList>
    </citation>
    <scope>NUCLEOTIDE SEQUENCE [LARGE SCALE GENOMIC DNA]</scope>
    <source>
        <strain evidence="2 3">N8-3</strain>
    </source>
</reference>